<dbReference type="InterPro" id="IPR013818">
    <property type="entry name" value="Lipase"/>
</dbReference>
<dbReference type="EMBL" id="CAQQ02088126">
    <property type="status" value="NOT_ANNOTATED_CDS"/>
    <property type="molecule type" value="Genomic_DNA"/>
</dbReference>
<dbReference type="PANTHER" id="PTHR11610">
    <property type="entry name" value="LIPASE"/>
    <property type="match status" value="1"/>
</dbReference>
<dbReference type="HOGENOM" id="CLU_027171_5_0_1"/>
<dbReference type="Pfam" id="PF00151">
    <property type="entry name" value="Lipase"/>
    <property type="match status" value="1"/>
</dbReference>
<organism evidence="6 7">
    <name type="scientific">Megaselia scalaris</name>
    <name type="common">Humpbacked fly</name>
    <name type="synonym">Phora scalaris</name>
    <dbReference type="NCBI Taxonomy" id="36166"/>
    <lineage>
        <taxon>Eukaryota</taxon>
        <taxon>Metazoa</taxon>
        <taxon>Ecdysozoa</taxon>
        <taxon>Arthropoda</taxon>
        <taxon>Hexapoda</taxon>
        <taxon>Insecta</taxon>
        <taxon>Pterygota</taxon>
        <taxon>Neoptera</taxon>
        <taxon>Endopterygota</taxon>
        <taxon>Diptera</taxon>
        <taxon>Brachycera</taxon>
        <taxon>Muscomorpha</taxon>
        <taxon>Platypezoidea</taxon>
        <taxon>Phoridae</taxon>
        <taxon>Megaseliini</taxon>
        <taxon>Megaselia</taxon>
    </lineage>
</organism>
<evidence type="ECO:0000313" key="6">
    <source>
        <dbReference type="EnsemblMetazoa" id="MESCA002297-PA"/>
    </source>
</evidence>
<dbReference type="GO" id="GO:0005615">
    <property type="term" value="C:extracellular space"/>
    <property type="evidence" value="ECO:0007669"/>
    <property type="project" value="TreeGrafter"/>
</dbReference>
<keyword evidence="7" id="KW-1185">Reference proteome</keyword>
<reference evidence="6" key="2">
    <citation type="submission" date="2015-06" db="UniProtKB">
        <authorList>
            <consortium name="EnsemblMetazoa"/>
        </authorList>
    </citation>
    <scope>IDENTIFICATION</scope>
</reference>
<evidence type="ECO:0000313" key="7">
    <source>
        <dbReference type="Proteomes" id="UP000015102"/>
    </source>
</evidence>
<dbReference type="GO" id="GO:0017171">
    <property type="term" value="F:serine hydrolase activity"/>
    <property type="evidence" value="ECO:0007669"/>
    <property type="project" value="TreeGrafter"/>
</dbReference>
<name>T1GFZ4_MEGSC</name>
<dbReference type="OMA" id="NQMDWKN"/>
<dbReference type="SUPFAM" id="SSF53474">
    <property type="entry name" value="alpha/beta-Hydrolases"/>
    <property type="match status" value="1"/>
</dbReference>
<dbReference type="STRING" id="36166.T1GFZ4"/>
<dbReference type="EnsemblMetazoa" id="MESCA002297-RA">
    <property type="protein sequence ID" value="MESCA002297-PA"/>
    <property type="gene ID" value="MESCA002297"/>
</dbReference>
<evidence type="ECO:0000259" key="5">
    <source>
        <dbReference type="Pfam" id="PF00151"/>
    </source>
</evidence>
<dbReference type="PRINTS" id="PR00821">
    <property type="entry name" value="TAGLIPASE"/>
</dbReference>
<evidence type="ECO:0000256" key="2">
    <source>
        <dbReference type="ARBA" id="ARBA00010701"/>
    </source>
</evidence>
<dbReference type="Gene3D" id="3.40.50.1820">
    <property type="entry name" value="alpha/beta hydrolase"/>
    <property type="match status" value="1"/>
</dbReference>
<keyword evidence="3" id="KW-0964">Secreted</keyword>
<dbReference type="GO" id="GO:0016298">
    <property type="term" value="F:lipase activity"/>
    <property type="evidence" value="ECO:0007669"/>
    <property type="project" value="InterPro"/>
</dbReference>
<dbReference type="InterPro" id="IPR029058">
    <property type="entry name" value="AB_hydrolase_fold"/>
</dbReference>
<dbReference type="PANTHER" id="PTHR11610:SF36">
    <property type="entry name" value="LIPASE MEMBER H-A-LIKE PROTEIN"/>
    <property type="match status" value="1"/>
</dbReference>
<reference evidence="7" key="1">
    <citation type="submission" date="2013-02" db="EMBL/GenBank/DDBJ databases">
        <authorList>
            <person name="Hughes D."/>
        </authorList>
    </citation>
    <scope>NUCLEOTIDE SEQUENCE</scope>
    <source>
        <strain>Durham</strain>
        <strain evidence="7">NC isolate 2 -- Noor lab</strain>
    </source>
</reference>
<dbReference type="AlphaFoldDB" id="T1GFZ4"/>
<comment type="similarity">
    <text evidence="2 4">Belongs to the AB hydrolase superfamily. Lipase family.</text>
</comment>
<dbReference type="Proteomes" id="UP000015102">
    <property type="component" value="Unassembled WGS sequence"/>
</dbReference>
<accession>T1GFZ4</accession>
<evidence type="ECO:0000256" key="4">
    <source>
        <dbReference type="RuleBase" id="RU004262"/>
    </source>
</evidence>
<evidence type="ECO:0000256" key="1">
    <source>
        <dbReference type="ARBA" id="ARBA00004613"/>
    </source>
</evidence>
<evidence type="ECO:0000256" key="3">
    <source>
        <dbReference type="ARBA" id="ARBA00022525"/>
    </source>
</evidence>
<proteinExistence type="inferred from homology"/>
<protein>
    <recommendedName>
        <fullName evidence="5">Lipase domain-containing protein</fullName>
    </recommendedName>
</protein>
<feature type="domain" description="Lipase" evidence="5">
    <location>
        <begin position="11"/>
        <end position="247"/>
    </location>
</feature>
<dbReference type="InterPro" id="IPR000734">
    <property type="entry name" value="TAG_lipase"/>
</dbReference>
<dbReference type="EMBL" id="CAQQ02088129">
    <property type="status" value="NOT_ANNOTATED_CDS"/>
    <property type="molecule type" value="Genomic_DNA"/>
</dbReference>
<dbReference type="EMBL" id="CAQQ02088128">
    <property type="status" value="NOT_ANNOTATED_CDS"/>
    <property type="molecule type" value="Genomic_DNA"/>
</dbReference>
<comment type="subcellular location">
    <subcellularLocation>
        <location evidence="1">Secreted</location>
    </subcellularLocation>
</comment>
<sequence>MYVESTITCPNSDILFRMYSKENKYPGTLINAKNPYSLYKAGFNSYKDTALIVHGFNGTFRDKHMQFLKDAYLFRNYNVIQVDWSAITQYPCYISSLVNTKLVAQCTAQIYAMLTHYGMDREKITCIGHSLGAHICGMVSNHITRKQYRIVGLDPAKPLVQMSKPPSFRLTADDAEHIQVIHTNAGILGQDDSNVQLHFCVNGGRFQPYCKGNPIRRSRCSHFLSICYLANAMFKRKKFIGVPCEQCVEISGPGRLPVFYNDPYKTIQLTKEFQIGNDAPVGASGTYCIDVPFAKHCPFGD</sequence>
<dbReference type="GO" id="GO:0016042">
    <property type="term" value="P:lipid catabolic process"/>
    <property type="evidence" value="ECO:0007669"/>
    <property type="project" value="TreeGrafter"/>
</dbReference>
<dbReference type="EMBL" id="CAQQ02088127">
    <property type="status" value="NOT_ANNOTATED_CDS"/>
    <property type="molecule type" value="Genomic_DNA"/>
</dbReference>